<keyword evidence="2" id="KW-1185">Reference proteome</keyword>
<accession>A0A926NDD3</accession>
<dbReference type="SUPFAM" id="SSF103642">
    <property type="entry name" value="Sec-C motif"/>
    <property type="match status" value="1"/>
</dbReference>
<evidence type="ECO:0000313" key="2">
    <source>
        <dbReference type="Proteomes" id="UP000626844"/>
    </source>
</evidence>
<dbReference type="InterPro" id="IPR011990">
    <property type="entry name" value="TPR-like_helical_dom_sf"/>
</dbReference>
<dbReference type="InterPro" id="IPR004027">
    <property type="entry name" value="SEC_C_motif"/>
</dbReference>
<dbReference type="RefSeq" id="WP_191159004.1">
    <property type="nucleotide sequence ID" value="NZ_JACXAI010000018.1"/>
</dbReference>
<reference evidence="1" key="1">
    <citation type="submission" date="2020-09" db="EMBL/GenBank/DDBJ databases">
        <title>A novel bacterium of genus Bacillus, isolated from South China Sea.</title>
        <authorList>
            <person name="Huang H."/>
            <person name="Mo K."/>
            <person name="Hu Y."/>
        </authorList>
    </citation>
    <scope>NUCLEOTIDE SEQUENCE</scope>
    <source>
        <strain evidence="1">IB182487</strain>
    </source>
</reference>
<dbReference type="Gene3D" id="1.25.40.10">
    <property type="entry name" value="Tetratricopeptide repeat domain"/>
    <property type="match status" value="1"/>
</dbReference>
<comment type="caution">
    <text evidence="1">The sequence shown here is derived from an EMBL/GenBank/DDBJ whole genome shotgun (WGS) entry which is preliminary data.</text>
</comment>
<dbReference type="Pfam" id="PF14559">
    <property type="entry name" value="TPR_19"/>
    <property type="match status" value="1"/>
</dbReference>
<name>A0A926NDD3_9BACI</name>
<protein>
    <submittedName>
        <fullName evidence="1">SEC-C domain-containing protein</fullName>
    </submittedName>
</protein>
<sequence>MSVGRNDPCPCGSGKKYKKCCMNSNVVQLGDVIFSELQQIQEELREYAVNHYPDVLDEVLEEIIGERDLSDEEFKEIHLILLSWCVLSIQFEDQETIFHRFCQAIKNKYRPSAISLLEKWIGATGSLVEVTNILDNLHLEVKDIFTNELKTVKLQAPAEIEQGSLLGGFLLPFGSSYSFLYGQFVELFFDIPSFLKEFHEMEGFDDDQAKLRAIYPVLIVDNTFVEMGDMPSVEELEWKNPYHRMVSVLYQNVALKTGWPAELADVGSFMWHFYCLKEDPQIRKPESYAAGLHYFVDTNVPMLGFYTQGEIAKKYGVSAATVSKTYRKLEEGLEEEIEKLLAKLPAGFEEDDDGEGFYEDPFANFSRFETEKALREAEQLIKDKDFDSMEEMNEFLNESLNNPQLRSKPKLSKKDQAQDLLYEALESQGAKRYKLAKQAISLYPNSPDAYAILAENEPTEEKYLRKLKEGVKAGEKDLGKRYFVENKGMFWGLTETRPYMRVKALYADGLYESGQLHEATKQYEEILSLNEMDNQGVRYELFRLYIKGKEYKKANNLLEKYPEEYTAFGVFNTALIEYLNSGLSKKFKSTIENAMKQNPYVADYLSGKKKVPHRMPETYQLGQKDEAIVYAQANADLWQKHLDLIQYLKK</sequence>
<organism evidence="1 2">
    <name type="scientific">Metabacillus arenae</name>
    <dbReference type="NCBI Taxonomy" id="2771434"/>
    <lineage>
        <taxon>Bacteria</taxon>
        <taxon>Bacillati</taxon>
        <taxon>Bacillota</taxon>
        <taxon>Bacilli</taxon>
        <taxon>Bacillales</taxon>
        <taxon>Bacillaceae</taxon>
        <taxon>Metabacillus</taxon>
    </lineage>
</organism>
<proteinExistence type="predicted"/>
<dbReference type="Gene3D" id="3.10.450.50">
    <property type="match status" value="1"/>
</dbReference>
<dbReference type="Proteomes" id="UP000626844">
    <property type="component" value="Unassembled WGS sequence"/>
</dbReference>
<gene>
    <name evidence="1" type="ORF">IC621_14290</name>
</gene>
<dbReference type="Pfam" id="PF02810">
    <property type="entry name" value="SEC-C"/>
    <property type="match status" value="1"/>
</dbReference>
<dbReference type="AlphaFoldDB" id="A0A926NDD3"/>
<evidence type="ECO:0000313" key="1">
    <source>
        <dbReference type="EMBL" id="MBD1381404.1"/>
    </source>
</evidence>
<dbReference type="SUPFAM" id="SSF48452">
    <property type="entry name" value="TPR-like"/>
    <property type="match status" value="1"/>
</dbReference>
<dbReference type="EMBL" id="JACXAI010000018">
    <property type="protein sequence ID" value="MBD1381404.1"/>
    <property type="molecule type" value="Genomic_DNA"/>
</dbReference>